<proteinExistence type="predicted"/>
<protein>
    <submittedName>
        <fullName evidence="1">ImmA/IrrE family metallo-endopeptidase</fullName>
    </submittedName>
</protein>
<sequence length="200" mass="21526">MTSSRRTGQPATGRQLRRLRGACEALLDSLSVPGTCDISELCAHLGARRGRPIRLLPVELQSSQLYGLWIATDVADLIVYEAHTSKPHQEHIIAHELSHMLCGHHSGGKIDDGTAEQLFPDISPDVVRGMLQRSGYSDHDEQEAETMASLILTRARRQVADPVPTASLEQAEAIARIESVVGPDPGACAVVRDGTDPGPA</sequence>
<evidence type="ECO:0000313" key="1">
    <source>
        <dbReference type="EMBL" id="MDF2256108.1"/>
    </source>
</evidence>
<comment type="caution">
    <text evidence="1">The sequence shown here is derived from an EMBL/GenBank/DDBJ whole genome shotgun (WGS) entry which is preliminary data.</text>
</comment>
<accession>A0ABT5YXA6</accession>
<gene>
    <name evidence="1" type="ORF">P2L57_10320</name>
</gene>
<reference evidence="1 2" key="1">
    <citation type="submission" date="2023-03" db="EMBL/GenBank/DDBJ databases">
        <title>Draft genome sequence of type strain Streptomyces ferralitis JCM 14344.</title>
        <authorList>
            <person name="Klaysubun C."/>
            <person name="Duangmal K."/>
        </authorList>
    </citation>
    <scope>NUCLEOTIDE SEQUENCE [LARGE SCALE GENOMIC DNA]</scope>
    <source>
        <strain evidence="1 2">JCM 14344</strain>
    </source>
</reference>
<dbReference type="EMBL" id="JARHTQ010000005">
    <property type="protein sequence ID" value="MDF2256108.1"/>
    <property type="molecule type" value="Genomic_DNA"/>
</dbReference>
<dbReference type="RefSeq" id="WP_275811701.1">
    <property type="nucleotide sequence ID" value="NZ_BAAANM010000015.1"/>
</dbReference>
<name>A0ABT5YXA6_9ACTN</name>
<evidence type="ECO:0000313" key="2">
    <source>
        <dbReference type="Proteomes" id="UP001220022"/>
    </source>
</evidence>
<dbReference type="Gene3D" id="1.10.10.2910">
    <property type="match status" value="1"/>
</dbReference>
<keyword evidence="2" id="KW-1185">Reference proteome</keyword>
<dbReference type="Proteomes" id="UP001220022">
    <property type="component" value="Unassembled WGS sequence"/>
</dbReference>
<organism evidence="1 2">
    <name type="scientific">Streptantibioticus ferralitis</name>
    <dbReference type="NCBI Taxonomy" id="236510"/>
    <lineage>
        <taxon>Bacteria</taxon>
        <taxon>Bacillati</taxon>
        <taxon>Actinomycetota</taxon>
        <taxon>Actinomycetes</taxon>
        <taxon>Kitasatosporales</taxon>
        <taxon>Streptomycetaceae</taxon>
        <taxon>Streptantibioticus</taxon>
    </lineage>
</organism>